<dbReference type="Proteomes" id="UP001222030">
    <property type="component" value="Unassembled WGS sequence"/>
</dbReference>
<accession>A0ABT5ISP2</accession>
<name>A0ABT5ISP2_9NEIS</name>
<dbReference type="RefSeq" id="WP_272773373.1">
    <property type="nucleotide sequence ID" value="NZ_JAQQLE010000019.1"/>
</dbReference>
<proteinExistence type="predicted"/>
<protein>
    <submittedName>
        <fullName evidence="1">Uncharacterized protein</fullName>
    </submittedName>
</protein>
<dbReference type="EMBL" id="JAQQLE010000019">
    <property type="protein sequence ID" value="MDC7715590.1"/>
    <property type="molecule type" value="Genomic_DNA"/>
</dbReference>
<evidence type="ECO:0000313" key="1">
    <source>
        <dbReference type="EMBL" id="MDC7715590.1"/>
    </source>
</evidence>
<reference evidence="1 2" key="1">
    <citation type="submission" date="2023-01" db="EMBL/GenBank/DDBJ databases">
        <title>Novel species of the genus Vogesella isolated from rivers.</title>
        <authorList>
            <person name="Lu H."/>
        </authorList>
    </citation>
    <scope>NUCLEOTIDE SEQUENCE [LARGE SCALE GENOMIC DNA]</scope>
    <source>
        <strain evidence="1 2">LYT5W</strain>
    </source>
</reference>
<comment type="caution">
    <text evidence="1">The sequence shown here is derived from an EMBL/GenBank/DDBJ whole genome shotgun (WGS) entry which is preliminary data.</text>
</comment>
<sequence>MCAKIYFSDFFSVAPDVLEEYGAFNISLINDLPLFIDPFLLFDSQEDKYQVLHEDIIRYVRFLRDIAENDSISAGLIESWFGFPEVSQNWLGFSKTGNKGSGLGKDFAKSLNKNLRRVFKSFGQETITRGSHLEKLCLLSDGVGRDHLSDFTTNLIKGYLLEYTQQFAREHIAPELCKTFAVKRVSFNYETRRWHDARFELPAHKGDYILLTPKNMLTKDEAWINRADLLDTFTDIYPAIPDEQLRAQIQEYFLKRLSEKPKDQEIREAASATIEQFPEVLDYYVRKKEDSADEAHLVSNLKVRDTEEQFVNQVQQLVGNHLEGTEFYNLGDSFEESLRRVHFLKKVIEDNDGYRLFYVKGKPVQREADLQIMYRLTWYATVFDVNREVNNGRGPVDFKVSKGNADKTLVEFKLASNSKLKQNLKHQVNVYEAANDTSKSIKAILHFSLSEYRRVQEILKDLGLQARRDVVLIDASAERKVSASNVTDQTQADLNFGN</sequence>
<evidence type="ECO:0000313" key="2">
    <source>
        <dbReference type="Proteomes" id="UP001222030"/>
    </source>
</evidence>
<keyword evidence="2" id="KW-1185">Reference proteome</keyword>
<gene>
    <name evidence="1" type="ORF">PQU96_15855</name>
</gene>
<organism evidence="1 2">
    <name type="scientific">Vogesella margarita</name>
    <dbReference type="NCBI Taxonomy" id="2984199"/>
    <lineage>
        <taxon>Bacteria</taxon>
        <taxon>Pseudomonadati</taxon>
        <taxon>Pseudomonadota</taxon>
        <taxon>Betaproteobacteria</taxon>
        <taxon>Neisseriales</taxon>
        <taxon>Chromobacteriaceae</taxon>
        <taxon>Vogesella</taxon>
    </lineage>
</organism>